<reference evidence="1 2" key="1">
    <citation type="submission" date="2021-06" db="EMBL/GenBank/DDBJ databases">
        <title>Caerostris darwini draft genome.</title>
        <authorList>
            <person name="Kono N."/>
            <person name="Arakawa K."/>
        </authorList>
    </citation>
    <scope>NUCLEOTIDE SEQUENCE [LARGE SCALE GENOMIC DNA]</scope>
</reference>
<protein>
    <submittedName>
        <fullName evidence="1">Uncharacterized protein</fullName>
    </submittedName>
</protein>
<dbReference type="EMBL" id="BPLQ01010973">
    <property type="protein sequence ID" value="GIY54770.1"/>
    <property type="molecule type" value="Genomic_DNA"/>
</dbReference>
<proteinExistence type="predicted"/>
<dbReference type="AlphaFoldDB" id="A0AAV4UAN0"/>
<keyword evidence="2" id="KW-1185">Reference proteome</keyword>
<comment type="caution">
    <text evidence="1">The sequence shown here is derived from an EMBL/GenBank/DDBJ whole genome shotgun (WGS) entry which is preliminary data.</text>
</comment>
<sequence length="187" mass="21295">MGILFVRNDGEKAFVVINRESIFGNPAIDFLQRVWTNSGEVKCRWSSKEKNQVVCKGLNANLLSEVNFKKIIKVNVPESWSETRSLWDSLVVRVGIDGRAFSPESKLEVVKEMITFEKKGQSVYYFVHNFAPAWEETGLGEFSGHEEGVQYFPEPVRVGIIDFSNSFPGNSVWSCSFPWLDVFNDDL</sequence>
<accession>A0AAV4UAN0</accession>
<name>A0AAV4UAN0_9ARAC</name>
<dbReference type="Proteomes" id="UP001054837">
    <property type="component" value="Unassembled WGS sequence"/>
</dbReference>
<organism evidence="1 2">
    <name type="scientific">Caerostris darwini</name>
    <dbReference type="NCBI Taxonomy" id="1538125"/>
    <lineage>
        <taxon>Eukaryota</taxon>
        <taxon>Metazoa</taxon>
        <taxon>Ecdysozoa</taxon>
        <taxon>Arthropoda</taxon>
        <taxon>Chelicerata</taxon>
        <taxon>Arachnida</taxon>
        <taxon>Araneae</taxon>
        <taxon>Araneomorphae</taxon>
        <taxon>Entelegynae</taxon>
        <taxon>Araneoidea</taxon>
        <taxon>Araneidae</taxon>
        <taxon>Caerostris</taxon>
    </lineage>
</organism>
<evidence type="ECO:0000313" key="2">
    <source>
        <dbReference type="Proteomes" id="UP001054837"/>
    </source>
</evidence>
<gene>
    <name evidence="1" type="ORF">CDAR_391061</name>
</gene>
<evidence type="ECO:0000313" key="1">
    <source>
        <dbReference type="EMBL" id="GIY54770.1"/>
    </source>
</evidence>